<gene>
    <name evidence="2" type="ORF">A3C93_01705</name>
</gene>
<feature type="compositionally biased region" description="Basic and acidic residues" evidence="1">
    <location>
        <begin position="82"/>
        <end position="91"/>
    </location>
</feature>
<feature type="region of interest" description="Disordered" evidence="1">
    <location>
        <begin position="82"/>
        <end position="104"/>
    </location>
</feature>
<accession>A0A1G2DD23</accession>
<evidence type="ECO:0000256" key="1">
    <source>
        <dbReference type="SAM" id="MobiDB-lite"/>
    </source>
</evidence>
<dbReference type="Proteomes" id="UP000178636">
    <property type="component" value="Unassembled WGS sequence"/>
</dbReference>
<sequence>MLTRVSDNALRRLVSEANVRGFTSFTLNRLKNENPGYAHLANFFARKTRAELGERGLRLSLDLFAIAYRSLELSERYPDPKRPILSLEHDPITTASPEARASAKTIADEVIARCRKGHGA</sequence>
<evidence type="ECO:0000313" key="2">
    <source>
        <dbReference type="EMBL" id="OGZ11413.1"/>
    </source>
</evidence>
<dbReference type="EMBL" id="MHLO01000034">
    <property type="protein sequence ID" value="OGZ11413.1"/>
    <property type="molecule type" value="Genomic_DNA"/>
</dbReference>
<name>A0A1G2DD23_9BACT</name>
<dbReference type="AlphaFoldDB" id="A0A1G2DD23"/>
<organism evidence="2 3">
    <name type="scientific">Candidatus Lloydbacteria bacterium RIFCSPHIGHO2_02_FULL_54_17</name>
    <dbReference type="NCBI Taxonomy" id="1798664"/>
    <lineage>
        <taxon>Bacteria</taxon>
        <taxon>Candidatus Lloydiibacteriota</taxon>
    </lineage>
</organism>
<protein>
    <submittedName>
        <fullName evidence="2">Uncharacterized protein</fullName>
    </submittedName>
</protein>
<proteinExistence type="predicted"/>
<evidence type="ECO:0000313" key="3">
    <source>
        <dbReference type="Proteomes" id="UP000178636"/>
    </source>
</evidence>
<comment type="caution">
    <text evidence="2">The sequence shown here is derived from an EMBL/GenBank/DDBJ whole genome shotgun (WGS) entry which is preliminary data.</text>
</comment>
<reference evidence="2 3" key="1">
    <citation type="journal article" date="2016" name="Nat. Commun.">
        <title>Thousands of microbial genomes shed light on interconnected biogeochemical processes in an aquifer system.</title>
        <authorList>
            <person name="Anantharaman K."/>
            <person name="Brown C.T."/>
            <person name="Hug L.A."/>
            <person name="Sharon I."/>
            <person name="Castelle C.J."/>
            <person name="Probst A.J."/>
            <person name="Thomas B.C."/>
            <person name="Singh A."/>
            <person name="Wilkins M.J."/>
            <person name="Karaoz U."/>
            <person name="Brodie E.L."/>
            <person name="Williams K.H."/>
            <person name="Hubbard S.S."/>
            <person name="Banfield J.F."/>
        </authorList>
    </citation>
    <scope>NUCLEOTIDE SEQUENCE [LARGE SCALE GENOMIC DNA]</scope>
</reference>